<dbReference type="PANTHER" id="PTHR30537:SF74">
    <property type="entry name" value="HTH-TYPE TRANSCRIPTIONAL REGULATOR TRPI"/>
    <property type="match status" value="1"/>
</dbReference>
<dbReference type="GO" id="GO:0043565">
    <property type="term" value="F:sequence-specific DNA binding"/>
    <property type="evidence" value="ECO:0007669"/>
    <property type="project" value="TreeGrafter"/>
</dbReference>
<dbReference type="InterPro" id="IPR000847">
    <property type="entry name" value="LysR_HTH_N"/>
</dbReference>
<dbReference type="EMBL" id="VKHP01000431">
    <property type="protein sequence ID" value="NEV02769.1"/>
    <property type="molecule type" value="Genomic_DNA"/>
</dbReference>
<feature type="domain" description="HTH lysR-type" evidence="2">
    <location>
        <begin position="1"/>
        <end position="63"/>
    </location>
</feature>
<dbReference type="Pfam" id="PF00126">
    <property type="entry name" value="HTH_1"/>
    <property type="match status" value="1"/>
</dbReference>
<evidence type="ECO:0000256" key="1">
    <source>
        <dbReference type="ARBA" id="ARBA00009437"/>
    </source>
</evidence>
<proteinExistence type="inferred from homology"/>
<dbReference type="Gene3D" id="1.10.10.10">
    <property type="entry name" value="Winged helix-like DNA-binding domain superfamily/Winged helix DNA-binding domain"/>
    <property type="match status" value="1"/>
</dbReference>
<dbReference type="InterPro" id="IPR036388">
    <property type="entry name" value="WH-like_DNA-bd_sf"/>
</dbReference>
<comment type="caution">
    <text evidence="3">The sequence shown here is derived from an EMBL/GenBank/DDBJ whole genome shotgun (WGS) entry which is preliminary data.</text>
</comment>
<feature type="non-terminal residue" evidence="3">
    <location>
        <position position="143"/>
    </location>
</feature>
<dbReference type="InterPro" id="IPR036390">
    <property type="entry name" value="WH_DNA-bd_sf"/>
</dbReference>
<dbReference type="PANTHER" id="PTHR30537">
    <property type="entry name" value="HTH-TYPE TRANSCRIPTIONAL REGULATOR"/>
    <property type="match status" value="1"/>
</dbReference>
<dbReference type="PROSITE" id="PS50931">
    <property type="entry name" value="HTH_LYSR"/>
    <property type="match status" value="1"/>
</dbReference>
<dbReference type="Proteomes" id="UP000468531">
    <property type="component" value="Unassembled WGS sequence"/>
</dbReference>
<dbReference type="SUPFAM" id="SSF46785">
    <property type="entry name" value="Winged helix' DNA-binding domain"/>
    <property type="match status" value="1"/>
</dbReference>
<name>A0A6P1BWV0_9BRAD</name>
<dbReference type="GO" id="GO:0006351">
    <property type="term" value="P:DNA-templated transcription"/>
    <property type="evidence" value="ECO:0007669"/>
    <property type="project" value="TreeGrafter"/>
</dbReference>
<evidence type="ECO:0000313" key="4">
    <source>
        <dbReference type="Proteomes" id="UP000468531"/>
    </source>
</evidence>
<evidence type="ECO:0000313" key="3">
    <source>
        <dbReference type="EMBL" id="NEV02769.1"/>
    </source>
</evidence>
<accession>A0A6P1BWV0</accession>
<dbReference type="Gene3D" id="3.40.190.10">
    <property type="entry name" value="Periplasmic binding protein-like II"/>
    <property type="match status" value="1"/>
</dbReference>
<dbReference type="GO" id="GO:0003700">
    <property type="term" value="F:DNA-binding transcription factor activity"/>
    <property type="evidence" value="ECO:0007669"/>
    <property type="project" value="InterPro"/>
</dbReference>
<dbReference type="RefSeq" id="WP_163163159.1">
    <property type="nucleotide sequence ID" value="NZ_VKHP01000431.1"/>
</dbReference>
<gene>
    <name evidence="3" type="ORF">FNJ47_45670</name>
</gene>
<protein>
    <submittedName>
        <fullName evidence="3">LysR family transcriptional regulator</fullName>
    </submittedName>
</protein>
<sequence>MKLRDLPLVSLRTFAVVAETGGVAGAAEALGVTHSAVSKQVKLLERWLGQALFTLEGRRLVLTPFGTVLSREVGRALGDIAGACAYVQRQRERRTVTIEAPATFAMYWLLPHVNRYRAQNPRTDVWVSTRMTGQPPNFSAHDL</sequence>
<comment type="similarity">
    <text evidence="1">Belongs to the LysR transcriptional regulatory family.</text>
</comment>
<dbReference type="InterPro" id="IPR058163">
    <property type="entry name" value="LysR-type_TF_proteobact-type"/>
</dbReference>
<keyword evidence="4" id="KW-1185">Reference proteome</keyword>
<organism evidence="3 4">
    <name type="scientific">Bradyrhizobium uaiense</name>
    <dbReference type="NCBI Taxonomy" id="2594946"/>
    <lineage>
        <taxon>Bacteria</taxon>
        <taxon>Pseudomonadati</taxon>
        <taxon>Pseudomonadota</taxon>
        <taxon>Alphaproteobacteria</taxon>
        <taxon>Hyphomicrobiales</taxon>
        <taxon>Nitrobacteraceae</taxon>
        <taxon>Bradyrhizobium</taxon>
    </lineage>
</organism>
<reference evidence="3 4" key="1">
    <citation type="journal article" date="2020" name="Arch. Microbiol.">
        <title>Bradyrhizobium uaiense sp. nov., a new highly efficient cowpea symbiont.</title>
        <authorList>
            <person name="Cabral Michel D."/>
            <person name="Azarias Guimaraes A."/>
            <person name="Martins da Costa E."/>
            <person name="Soares de Carvalho T."/>
            <person name="Balsanelli E."/>
            <person name="Willems A."/>
            <person name="Maltempi de Souza E."/>
            <person name="de Souza Moreira F.M."/>
        </authorList>
    </citation>
    <scope>NUCLEOTIDE SEQUENCE [LARGE SCALE GENOMIC DNA]</scope>
    <source>
        <strain evidence="3 4">UFLA 03-164</strain>
    </source>
</reference>
<dbReference type="AlphaFoldDB" id="A0A6P1BWV0"/>
<evidence type="ECO:0000259" key="2">
    <source>
        <dbReference type="PROSITE" id="PS50931"/>
    </source>
</evidence>